<dbReference type="SUPFAM" id="SSF56784">
    <property type="entry name" value="HAD-like"/>
    <property type="match status" value="1"/>
</dbReference>
<evidence type="ECO:0000256" key="3">
    <source>
        <dbReference type="ARBA" id="ARBA00006171"/>
    </source>
</evidence>
<dbReference type="InterPro" id="IPR050155">
    <property type="entry name" value="HAD-like_hydrolase_sf"/>
</dbReference>
<accession>A0A1G6VDK6</accession>
<dbReference type="RefSeq" id="WP_093031833.1">
    <property type="nucleotide sequence ID" value="NZ_FMZV01000008.1"/>
</dbReference>
<proteinExistence type="inferred from homology"/>
<dbReference type="PANTHER" id="PTHR43434">
    <property type="entry name" value="PHOSPHOGLYCOLATE PHOSPHATASE"/>
    <property type="match status" value="1"/>
</dbReference>
<dbReference type="STRING" id="639004.SAMN04488239_10824"/>
<dbReference type="NCBIfam" id="TIGR01549">
    <property type="entry name" value="HAD-SF-IA-v1"/>
    <property type="match status" value="1"/>
</dbReference>
<dbReference type="PRINTS" id="PR00413">
    <property type="entry name" value="HADHALOGNASE"/>
</dbReference>
<gene>
    <name evidence="5" type="ORF">SAMN04488239_10824</name>
</gene>
<dbReference type="GO" id="GO:0006281">
    <property type="term" value="P:DNA repair"/>
    <property type="evidence" value="ECO:0007669"/>
    <property type="project" value="TreeGrafter"/>
</dbReference>
<comment type="catalytic activity">
    <reaction evidence="1">
        <text>2-phosphoglycolate + H2O = glycolate + phosphate</text>
        <dbReference type="Rhea" id="RHEA:14369"/>
        <dbReference type="ChEBI" id="CHEBI:15377"/>
        <dbReference type="ChEBI" id="CHEBI:29805"/>
        <dbReference type="ChEBI" id="CHEBI:43474"/>
        <dbReference type="ChEBI" id="CHEBI:58033"/>
        <dbReference type="EC" id="3.1.3.18"/>
    </reaction>
</comment>
<dbReference type="InterPro" id="IPR023214">
    <property type="entry name" value="HAD_sf"/>
</dbReference>
<evidence type="ECO:0000256" key="4">
    <source>
        <dbReference type="ARBA" id="ARBA00013078"/>
    </source>
</evidence>
<dbReference type="InterPro" id="IPR023198">
    <property type="entry name" value="PGP-like_dom2"/>
</dbReference>
<dbReference type="Gene3D" id="3.40.50.1000">
    <property type="entry name" value="HAD superfamily/HAD-like"/>
    <property type="match status" value="1"/>
</dbReference>
<evidence type="ECO:0000313" key="5">
    <source>
        <dbReference type="EMBL" id="SDD51473.1"/>
    </source>
</evidence>
<dbReference type="Gene3D" id="1.10.150.240">
    <property type="entry name" value="Putative phosphatase, domain 2"/>
    <property type="match status" value="1"/>
</dbReference>
<dbReference type="OrthoDB" id="9797743at2"/>
<dbReference type="InterPro" id="IPR006439">
    <property type="entry name" value="HAD-SF_hydro_IA"/>
</dbReference>
<evidence type="ECO:0000313" key="6">
    <source>
        <dbReference type="Proteomes" id="UP000199628"/>
    </source>
</evidence>
<dbReference type="SFLD" id="SFLDS00003">
    <property type="entry name" value="Haloacid_Dehalogenase"/>
    <property type="match status" value="1"/>
</dbReference>
<protein>
    <recommendedName>
        <fullName evidence="4">phosphoglycolate phosphatase</fullName>
        <ecNumber evidence="4">3.1.3.18</ecNumber>
    </recommendedName>
</protein>
<comment type="similarity">
    <text evidence="3">Belongs to the HAD-like hydrolase superfamily. CbbY/CbbZ/Gph/YieH family.</text>
</comment>
<organism evidence="5 6">
    <name type="scientific">Ruegeria marina</name>
    <dbReference type="NCBI Taxonomy" id="639004"/>
    <lineage>
        <taxon>Bacteria</taxon>
        <taxon>Pseudomonadati</taxon>
        <taxon>Pseudomonadota</taxon>
        <taxon>Alphaproteobacteria</taxon>
        <taxon>Rhodobacterales</taxon>
        <taxon>Roseobacteraceae</taxon>
        <taxon>Ruegeria</taxon>
    </lineage>
</organism>
<dbReference type="GO" id="GO:0008967">
    <property type="term" value="F:phosphoglycolate phosphatase activity"/>
    <property type="evidence" value="ECO:0007669"/>
    <property type="project" value="UniProtKB-EC"/>
</dbReference>
<evidence type="ECO:0000256" key="1">
    <source>
        <dbReference type="ARBA" id="ARBA00000830"/>
    </source>
</evidence>
<sequence>MPIDALLFDKDGTLFDFTATWGTFGRSFLARVGNGDAIRAARLGAMIGFDYETARYARDSIVIAGTPGEIAEVLLPELAGLNLVELVAMINEESARAPQVQAVPLAEFLDDMRARGLKLGVATNDGEAPARAHLGSVGVHDKFDFIAGFDSGHGAKPGPGQLLAFASRVGVAPDRVAMVGDSTHDMMAGRAAGMTTVAVLTGLAAHEELAPFADVVLPDIGHLRHWLAA</sequence>
<dbReference type="EC" id="3.1.3.18" evidence="4"/>
<keyword evidence="6" id="KW-1185">Reference proteome</keyword>
<name>A0A1G6VDK6_9RHOB</name>
<dbReference type="Proteomes" id="UP000199628">
    <property type="component" value="Unassembled WGS sequence"/>
</dbReference>
<dbReference type="PANTHER" id="PTHR43434:SF1">
    <property type="entry name" value="PHOSPHOGLYCOLATE PHOSPHATASE"/>
    <property type="match status" value="1"/>
</dbReference>
<dbReference type="AlphaFoldDB" id="A0A1G6VDK6"/>
<evidence type="ECO:0000256" key="2">
    <source>
        <dbReference type="ARBA" id="ARBA00004818"/>
    </source>
</evidence>
<comment type="pathway">
    <text evidence="2">Organic acid metabolism; glycolate biosynthesis; glycolate from 2-phosphoglycolate: step 1/1.</text>
</comment>
<dbReference type="GO" id="GO:0005829">
    <property type="term" value="C:cytosol"/>
    <property type="evidence" value="ECO:0007669"/>
    <property type="project" value="TreeGrafter"/>
</dbReference>
<dbReference type="SFLD" id="SFLDG01129">
    <property type="entry name" value="C1.5:_HAD__Beta-PGM__Phosphata"/>
    <property type="match status" value="1"/>
</dbReference>
<dbReference type="EMBL" id="FMZV01000008">
    <property type="protein sequence ID" value="SDD51473.1"/>
    <property type="molecule type" value="Genomic_DNA"/>
</dbReference>
<reference evidence="6" key="1">
    <citation type="submission" date="2016-10" db="EMBL/GenBank/DDBJ databases">
        <authorList>
            <person name="Varghese N."/>
            <person name="Submissions S."/>
        </authorList>
    </citation>
    <scope>NUCLEOTIDE SEQUENCE [LARGE SCALE GENOMIC DNA]</scope>
    <source>
        <strain evidence="6">CGMCC 1.9108</strain>
    </source>
</reference>
<dbReference type="InterPro" id="IPR036412">
    <property type="entry name" value="HAD-like_sf"/>
</dbReference>
<dbReference type="Pfam" id="PF00702">
    <property type="entry name" value="Hydrolase"/>
    <property type="match status" value="1"/>
</dbReference>